<evidence type="ECO:0000313" key="7">
    <source>
        <dbReference type="Proteomes" id="UP000295129"/>
    </source>
</evidence>
<keyword evidence="1" id="KW-0813">Transport</keyword>
<dbReference type="Proteomes" id="UP000295129">
    <property type="component" value="Unassembled WGS sequence"/>
</dbReference>
<evidence type="ECO:0000313" key="6">
    <source>
        <dbReference type="EMBL" id="TDN47737.1"/>
    </source>
</evidence>
<comment type="caution">
    <text evidence="6">The sequence shown here is derived from an EMBL/GenBank/DDBJ whole genome shotgun (WGS) entry which is preliminary data.</text>
</comment>
<keyword evidence="7" id="KW-1185">Reference proteome</keyword>
<sequence>MSGKLETLSDENLSEETIARLVQVFYDRARLHDDLGPLFNAAVGDWDHHLGIVADFWSQALLGTGRYKRHAFPVHMNLPIQREHFDHWLALFREAAEEVLPPNAARTAIGRAEFMAESFRAGLFPFDTPLPPRSGG</sequence>
<gene>
    <name evidence="6" type="ORF">C7389_11846</name>
</gene>
<dbReference type="GO" id="GO:0020037">
    <property type="term" value="F:heme binding"/>
    <property type="evidence" value="ECO:0007669"/>
    <property type="project" value="InterPro"/>
</dbReference>
<keyword evidence="2 5" id="KW-0349">Heme</keyword>
<keyword evidence="4 5" id="KW-0408">Iron</keyword>
<dbReference type="OrthoDB" id="25954at2"/>
<dbReference type="AlphaFoldDB" id="A0A4R6DRS7"/>
<dbReference type="GO" id="GO:0046872">
    <property type="term" value="F:metal ion binding"/>
    <property type="evidence" value="ECO:0007669"/>
    <property type="project" value="UniProtKB-KW"/>
</dbReference>
<reference evidence="6 7" key="1">
    <citation type="submission" date="2019-03" db="EMBL/GenBank/DDBJ databases">
        <title>Genomic Encyclopedia of Type Strains, Phase IV (KMG-IV): sequencing the most valuable type-strain genomes for metagenomic binning, comparative biology and taxonomic classification.</title>
        <authorList>
            <person name="Goeker M."/>
        </authorList>
    </citation>
    <scope>NUCLEOTIDE SEQUENCE [LARGE SCALE GENOMIC DNA]</scope>
    <source>
        <strain evidence="6 7">DSM 12121</strain>
    </source>
</reference>
<evidence type="ECO:0000256" key="2">
    <source>
        <dbReference type="ARBA" id="ARBA00022617"/>
    </source>
</evidence>
<protein>
    <submittedName>
        <fullName evidence="6">Hemoglobin</fullName>
    </submittedName>
</protein>
<dbReference type="Pfam" id="PF01152">
    <property type="entry name" value="Bac_globin"/>
    <property type="match status" value="1"/>
</dbReference>
<evidence type="ECO:0000256" key="4">
    <source>
        <dbReference type="ARBA" id="ARBA00023004"/>
    </source>
</evidence>
<dbReference type="InterPro" id="IPR009050">
    <property type="entry name" value="Globin-like_sf"/>
</dbReference>
<proteinExistence type="predicted"/>
<dbReference type="CDD" id="cd08916">
    <property type="entry name" value="TrHb3_P"/>
    <property type="match status" value="1"/>
</dbReference>
<name>A0A4R6DRS7_9RHOO</name>
<evidence type="ECO:0000256" key="3">
    <source>
        <dbReference type="ARBA" id="ARBA00022723"/>
    </source>
</evidence>
<dbReference type="SUPFAM" id="SSF46458">
    <property type="entry name" value="Globin-like"/>
    <property type="match status" value="1"/>
</dbReference>
<dbReference type="RefSeq" id="WP_133594032.1">
    <property type="nucleotide sequence ID" value="NZ_SNVV01000018.1"/>
</dbReference>
<evidence type="ECO:0000256" key="1">
    <source>
        <dbReference type="ARBA" id="ARBA00022448"/>
    </source>
</evidence>
<dbReference type="GO" id="GO:0019825">
    <property type="term" value="F:oxygen binding"/>
    <property type="evidence" value="ECO:0007669"/>
    <property type="project" value="InterPro"/>
</dbReference>
<dbReference type="InterPro" id="IPR012292">
    <property type="entry name" value="Globin/Proto"/>
</dbReference>
<keyword evidence="3 5" id="KW-0479">Metal-binding</keyword>
<evidence type="ECO:0000256" key="5">
    <source>
        <dbReference type="PIRSR" id="PIRSR601486-1"/>
    </source>
</evidence>
<accession>A0A4R6DRS7</accession>
<organism evidence="6 7">
    <name type="scientific">Azoarcus indigens</name>
    <dbReference type="NCBI Taxonomy" id="29545"/>
    <lineage>
        <taxon>Bacteria</taxon>
        <taxon>Pseudomonadati</taxon>
        <taxon>Pseudomonadota</taxon>
        <taxon>Betaproteobacteria</taxon>
        <taxon>Rhodocyclales</taxon>
        <taxon>Zoogloeaceae</taxon>
        <taxon>Azoarcus</taxon>
    </lineage>
</organism>
<dbReference type="EMBL" id="SNVV01000018">
    <property type="protein sequence ID" value="TDN47737.1"/>
    <property type="molecule type" value="Genomic_DNA"/>
</dbReference>
<dbReference type="InterPro" id="IPR001486">
    <property type="entry name" value="Hemoglobin_trunc"/>
</dbReference>
<feature type="binding site" description="distal binding residue" evidence="5">
    <location>
        <position position="48"/>
    </location>
    <ligand>
        <name>heme</name>
        <dbReference type="ChEBI" id="CHEBI:30413"/>
    </ligand>
    <ligandPart>
        <name>Fe</name>
        <dbReference type="ChEBI" id="CHEBI:18248"/>
    </ligandPart>
</feature>
<dbReference type="Gene3D" id="1.10.490.10">
    <property type="entry name" value="Globins"/>
    <property type="match status" value="1"/>
</dbReference>